<evidence type="ECO:0000313" key="3">
    <source>
        <dbReference type="Proteomes" id="UP000242818"/>
    </source>
</evidence>
<dbReference type="STRING" id="1335309.GA0116948_101468"/>
<keyword evidence="3" id="KW-1185">Reference proteome</keyword>
<dbReference type="Proteomes" id="UP000242818">
    <property type="component" value="Unassembled WGS sequence"/>
</dbReference>
<feature type="signal peptide" evidence="1">
    <location>
        <begin position="1"/>
        <end position="24"/>
    </location>
</feature>
<name>A0A1C3ZMZ6_9BACT</name>
<keyword evidence="1" id="KW-0732">Signal</keyword>
<reference evidence="2 3" key="1">
    <citation type="submission" date="2016-08" db="EMBL/GenBank/DDBJ databases">
        <authorList>
            <person name="Seilhamer J.J."/>
        </authorList>
    </citation>
    <scope>NUCLEOTIDE SEQUENCE [LARGE SCALE GENOMIC DNA]</scope>
    <source>
        <strain evidence="2 3">A37T2</strain>
    </source>
</reference>
<protein>
    <submittedName>
        <fullName evidence="2">Uncharacterized protein</fullName>
    </submittedName>
</protein>
<accession>A0A1C3ZMZ6</accession>
<evidence type="ECO:0000256" key="1">
    <source>
        <dbReference type="SAM" id="SignalP"/>
    </source>
</evidence>
<dbReference type="SUPFAM" id="SSF51445">
    <property type="entry name" value="(Trans)glycosidases"/>
    <property type="match status" value="1"/>
</dbReference>
<evidence type="ECO:0000313" key="2">
    <source>
        <dbReference type="EMBL" id="SCB83612.1"/>
    </source>
</evidence>
<organism evidence="2 3">
    <name type="scientific">Chitinophaga costaii</name>
    <dbReference type="NCBI Taxonomy" id="1335309"/>
    <lineage>
        <taxon>Bacteria</taxon>
        <taxon>Pseudomonadati</taxon>
        <taxon>Bacteroidota</taxon>
        <taxon>Chitinophagia</taxon>
        <taxon>Chitinophagales</taxon>
        <taxon>Chitinophagaceae</taxon>
        <taxon>Chitinophaga</taxon>
    </lineage>
</organism>
<dbReference type="AlphaFoldDB" id="A0A1C3ZMZ6"/>
<sequence>MKLHISTIVKRGLLLISLSQPWHATAQYFSAGNLDVRMDTQGRIAALQPTTRDQNYAVTDTPGYLLQIVLAQKTISPVSARFDKNNIYLQYPAGQTAVVNVTKRNTYLRFELKTISKGIDAVIWGPINTTVADTIGNMIGVVRTAYYALGIQALNKKTSGGVLQNEEGAIFDNGSTARATSFGAALQAFTVNRSVDRTITVWDTWHQVPLKAIPDGKLEGSAIALFGCTPGAVLTVLENITSQENLPYATWNKKWIKTSPESGRPYMITRFNENNIDTFLHYAKSMGLAGVYHEGPFKTWGHFVLDSTEFPHGIKGFKACVDKAHALGLRLGFHTLTNFITTNDTFVSPVPDPHLMTAGSATLTGNISADATKISVSSPTYFEMRSELNSVRIGNEIVRFREVSKTAPYQLLGCIRGAFGTQRNAHAQGNQVSRLIDHSYKVFFPDWELQQKLASNVIRFINETGADQMDFDGHEGTYATGMGDLSFNTFAESVFKGANHPMVFGSSRANHYFWHFNNYLNWGEPWYGSFRESQSDLRITNQAFYERNYLPNMLGWFLITEQTTSDDIDWMLGRAAGYNAGYALVVREKALSNPHISEITAQINLWTSAQTHHSFSMEQRTWLKNPANEVHLYQENDALFMQRFSKYEFNYEAKNVQPGEPTTSTWSFKNPASAQYAQLVLLCDGKEGKVNKPVLELDHSFHIELPVTLAAGESLVIGKARMARLYDAKGRFLKEIDLGEALPQMTTGDHELSFDATMDTGAHAHLTVKLVTGTEKLKGEN</sequence>
<proteinExistence type="predicted"/>
<gene>
    <name evidence="2" type="ORF">GA0116948_101468</name>
</gene>
<dbReference type="EMBL" id="FMAR01000001">
    <property type="protein sequence ID" value="SCB83612.1"/>
    <property type="molecule type" value="Genomic_DNA"/>
</dbReference>
<dbReference type="InterPro" id="IPR017853">
    <property type="entry name" value="GH"/>
</dbReference>
<feature type="chain" id="PRO_5008688209" evidence="1">
    <location>
        <begin position="25"/>
        <end position="781"/>
    </location>
</feature>